<organism evidence="2 3">
    <name type="scientific">Mycena chlorophos</name>
    <name type="common">Agaric fungus</name>
    <name type="synonym">Agaricus chlorophos</name>
    <dbReference type="NCBI Taxonomy" id="658473"/>
    <lineage>
        <taxon>Eukaryota</taxon>
        <taxon>Fungi</taxon>
        <taxon>Dikarya</taxon>
        <taxon>Basidiomycota</taxon>
        <taxon>Agaricomycotina</taxon>
        <taxon>Agaricomycetes</taxon>
        <taxon>Agaricomycetidae</taxon>
        <taxon>Agaricales</taxon>
        <taxon>Marasmiineae</taxon>
        <taxon>Mycenaceae</taxon>
        <taxon>Mycena</taxon>
    </lineage>
</organism>
<sequence>MANNTHNTSPTTPGTAIQQLMEQKGWSPHTLQSSLEQPKHMGLRQILSTQTHELRNPAVAGTTGGPGSASGAGRAGKTGRAGGSQGVGDDNGTGKGKNKEDKHSPTTRLQRIHEASKIALGAHMFFHCLGVVPPTAPPKTHANEKGPRLSREDERVLREDAMFTRVMAGLQRLRPVTEPVQTEQIAWRREICAVVGGNAPLLSLSNEGDLLRDALAKYSRVMKLHDVEKRCGKLNQMYISLAKEQNLRNLAVRLLQNMSAIDFICDWNKHHGTRDATPILYAVLFQNQFVGDGLGSLKGQQLLDTILRNHGDTFRSFKKSFRRGTTTPMGKVSRIYHIFGPAVLFDPDMTVALLTETMHSKTLPGLLNRFDLEGGLAAASENPSKSTVGHRYQTTFRALGGVTLALNEELFDVFIDFVKRHPSRAKQNENL</sequence>
<evidence type="ECO:0000256" key="1">
    <source>
        <dbReference type="SAM" id="MobiDB-lite"/>
    </source>
</evidence>
<feature type="compositionally biased region" description="Gly residues" evidence="1">
    <location>
        <begin position="62"/>
        <end position="95"/>
    </location>
</feature>
<name>A0ABQ0LMX4_MYCCL</name>
<protein>
    <submittedName>
        <fullName evidence="2">Uncharacterized protein</fullName>
    </submittedName>
</protein>
<evidence type="ECO:0000313" key="3">
    <source>
        <dbReference type="Proteomes" id="UP000815677"/>
    </source>
</evidence>
<feature type="region of interest" description="Disordered" evidence="1">
    <location>
        <begin position="57"/>
        <end position="108"/>
    </location>
</feature>
<feature type="region of interest" description="Disordered" evidence="1">
    <location>
        <begin position="1"/>
        <end position="42"/>
    </location>
</feature>
<keyword evidence="3" id="KW-1185">Reference proteome</keyword>
<feature type="compositionally biased region" description="Polar residues" evidence="1">
    <location>
        <begin position="1"/>
        <end position="21"/>
    </location>
</feature>
<accession>A0ABQ0LMX4</accession>
<reference evidence="2" key="1">
    <citation type="submission" date="2014-09" db="EMBL/GenBank/DDBJ databases">
        <title>Genome sequence of the luminous mushroom Mycena chlorophos for searching fungal bioluminescence genes.</title>
        <authorList>
            <person name="Tanaka Y."/>
            <person name="Kasuga D."/>
            <person name="Oba Y."/>
            <person name="Hase S."/>
            <person name="Sato K."/>
            <person name="Oba Y."/>
            <person name="Sakakibara Y."/>
        </authorList>
    </citation>
    <scope>NUCLEOTIDE SEQUENCE</scope>
</reference>
<gene>
    <name evidence="2" type="ORF">MCHLO_09488</name>
</gene>
<dbReference type="EMBL" id="DF847780">
    <property type="protein sequence ID" value="GAT52439.1"/>
    <property type="molecule type" value="Genomic_DNA"/>
</dbReference>
<evidence type="ECO:0000313" key="2">
    <source>
        <dbReference type="EMBL" id="GAT52439.1"/>
    </source>
</evidence>
<proteinExistence type="predicted"/>
<dbReference type="Proteomes" id="UP000815677">
    <property type="component" value="Unassembled WGS sequence"/>
</dbReference>